<keyword evidence="1" id="KW-0238">DNA-binding</keyword>
<name>A0A1M5K5D4_9FLAO</name>
<dbReference type="GO" id="GO:0006355">
    <property type="term" value="P:regulation of DNA-templated transcription"/>
    <property type="evidence" value="ECO:0007669"/>
    <property type="project" value="InterPro"/>
</dbReference>
<dbReference type="Pfam" id="PF02311">
    <property type="entry name" value="AraC_binding"/>
    <property type="match status" value="1"/>
</dbReference>
<keyword evidence="4" id="KW-1185">Reference proteome</keyword>
<dbReference type="CDD" id="cd02230">
    <property type="entry name" value="cupin_HP0902-like"/>
    <property type="match status" value="1"/>
</dbReference>
<protein>
    <submittedName>
        <fullName evidence="3">AraC-like ligand binding domain-containing protein</fullName>
    </submittedName>
</protein>
<evidence type="ECO:0000256" key="1">
    <source>
        <dbReference type="ARBA" id="ARBA00023125"/>
    </source>
</evidence>
<reference evidence="4" key="1">
    <citation type="submission" date="2016-11" db="EMBL/GenBank/DDBJ databases">
        <authorList>
            <person name="Varghese N."/>
            <person name="Submissions S."/>
        </authorList>
    </citation>
    <scope>NUCLEOTIDE SEQUENCE [LARGE SCALE GENOMIC DNA]</scope>
    <source>
        <strain evidence="4">DSM 22638</strain>
    </source>
</reference>
<evidence type="ECO:0000313" key="4">
    <source>
        <dbReference type="Proteomes" id="UP000184532"/>
    </source>
</evidence>
<dbReference type="InterPro" id="IPR011051">
    <property type="entry name" value="RmlC_Cupin_sf"/>
</dbReference>
<dbReference type="RefSeq" id="WP_073177706.1">
    <property type="nucleotide sequence ID" value="NZ_FQWL01000002.1"/>
</dbReference>
<dbReference type="EMBL" id="FQWL01000002">
    <property type="protein sequence ID" value="SHG47995.1"/>
    <property type="molecule type" value="Genomic_DNA"/>
</dbReference>
<dbReference type="PANTHER" id="PTHR37694:SF1">
    <property type="entry name" value="SLR8022 PROTEIN"/>
    <property type="match status" value="1"/>
</dbReference>
<dbReference type="InterPro" id="IPR014710">
    <property type="entry name" value="RmlC-like_jellyroll"/>
</dbReference>
<dbReference type="Gene3D" id="2.60.120.10">
    <property type="entry name" value="Jelly Rolls"/>
    <property type="match status" value="1"/>
</dbReference>
<dbReference type="Proteomes" id="UP000184532">
    <property type="component" value="Unassembled WGS sequence"/>
</dbReference>
<dbReference type="SUPFAM" id="SSF51182">
    <property type="entry name" value="RmlC-like cupins"/>
    <property type="match status" value="1"/>
</dbReference>
<accession>A0A1M5K5D4</accession>
<dbReference type="PANTHER" id="PTHR37694">
    <property type="entry name" value="SLR8022 PROTEIN"/>
    <property type="match status" value="1"/>
</dbReference>
<sequence>MILNNIWEGFPKKSKGPSVTMLLDTRTSKELKIEFTKDEMLKEHRTPFPIMIEIFEGEISFTAEGRTHHLERGHIISLEANVPHSLLAVQNSIVRLTLSKRDTIERVKKIDNK</sequence>
<dbReference type="STRING" id="570519.SAMN04488116_1392"/>
<proteinExistence type="predicted"/>
<dbReference type="GO" id="GO:0003677">
    <property type="term" value="F:DNA binding"/>
    <property type="evidence" value="ECO:0007669"/>
    <property type="project" value="UniProtKB-KW"/>
</dbReference>
<dbReference type="InterPro" id="IPR003313">
    <property type="entry name" value="AraC-bd"/>
</dbReference>
<gene>
    <name evidence="3" type="ORF">SAMN04488116_1392</name>
</gene>
<evidence type="ECO:0000259" key="2">
    <source>
        <dbReference type="Pfam" id="PF02311"/>
    </source>
</evidence>
<organism evidence="3 4">
    <name type="scientific">Flagellimonas flava</name>
    <dbReference type="NCBI Taxonomy" id="570519"/>
    <lineage>
        <taxon>Bacteria</taxon>
        <taxon>Pseudomonadati</taxon>
        <taxon>Bacteroidota</taxon>
        <taxon>Flavobacteriia</taxon>
        <taxon>Flavobacteriales</taxon>
        <taxon>Flavobacteriaceae</taxon>
        <taxon>Flagellimonas</taxon>
    </lineage>
</organism>
<evidence type="ECO:0000313" key="3">
    <source>
        <dbReference type="EMBL" id="SHG47995.1"/>
    </source>
</evidence>
<dbReference type="OrthoDB" id="997205at2"/>
<feature type="domain" description="AraC-type arabinose-binding/dimerisation" evidence="2">
    <location>
        <begin position="38"/>
        <end position="88"/>
    </location>
</feature>
<dbReference type="AlphaFoldDB" id="A0A1M5K5D4"/>